<evidence type="ECO:0000256" key="1">
    <source>
        <dbReference type="ARBA" id="ARBA00007162"/>
    </source>
</evidence>
<dbReference type="Gene3D" id="3.40.190.10">
    <property type="entry name" value="Periplasmic binding protein-like II"/>
    <property type="match status" value="2"/>
</dbReference>
<dbReference type="PANTHER" id="PTHR35841:SF1">
    <property type="entry name" value="PHOSPHONATES-BINDING PERIPLASMIC PROTEIN"/>
    <property type="match status" value="1"/>
</dbReference>
<dbReference type="PANTHER" id="PTHR35841">
    <property type="entry name" value="PHOSPHONATES-BINDING PERIPLASMIC PROTEIN"/>
    <property type="match status" value="1"/>
</dbReference>
<dbReference type="Proteomes" id="UP000885986">
    <property type="component" value="Unassembled WGS sequence"/>
</dbReference>
<sequence>MPGKPFIFLLIWCWLGTGIALADGPLTLWIHPYLPATELTSRFLPLTQYLSRELDRPVEVRVQRSYQAHLEMTGRDLADIAYLGPAIYVNLTRQYGPKPLLAKLEIEGTAHFHGMIIARTDAPIQTLSDLRGKSFAFGDLNSTMSHVVPRAMLKAAGVDLHDLAHHDFLGSHHDVALAVLGGYFDAGAVKQEVYAIYQPRGLKIVAQTPEIPNHLFLTRKDLSPELVTRLRQALLAINQLPDKDALLTTLEDSATGLLPVADADYDDLRRVITEAVP</sequence>
<evidence type="ECO:0000313" key="3">
    <source>
        <dbReference type="EMBL" id="HET97875.1"/>
    </source>
</evidence>
<dbReference type="EMBL" id="DSDS01000096">
    <property type="protein sequence ID" value="HET97875.1"/>
    <property type="molecule type" value="Genomic_DNA"/>
</dbReference>
<dbReference type="SUPFAM" id="SSF53850">
    <property type="entry name" value="Periplasmic binding protein-like II"/>
    <property type="match status" value="1"/>
</dbReference>
<dbReference type="GO" id="GO:0043190">
    <property type="term" value="C:ATP-binding cassette (ABC) transporter complex"/>
    <property type="evidence" value="ECO:0007669"/>
    <property type="project" value="InterPro"/>
</dbReference>
<comment type="similarity">
    <text evidence="1">Belongs to the phosphate/phosphite/phosphonate binding protein family.</text>
</comment>
<keyword evidence="2" id="KW-0732">Signal</keyword>
<dbReference type="NCBIfam" id="TIGR01098">
    <property type="entry name" value="3A0109s03R"/>
    <property type="match status" value="1"/>
</dbReference>
<dbReference type="GO" id="GO:0055085">
    <property type="term" value="P:transmembrane transport"/>
    <property type="evidence" value="ECO:0007669"/>
    <property type="project" value="InterPro"/>
</dbReference>
<dbReference type="CDD" id="cd13574">
    <property type="entry name" value="PBP2_PnhD_4"/>
    <property type="match status" value="1"/>
</dbReference>
<organism evidence="3">
    <name type="scientific">Desulfurivibrio alkaliphilus</name>
    <dbReference type="NCBI Taxonomy" id="427923"/>
    <lineage>
        <taxon>Bacteria</taxon>
        <taxon>Pseudomonadati</taxon>
        <taxon>Thermodesulfobacteriota</taxon>
        <taxon>Desulfobulbia</taxon>
        <taxon>Desulfobulbales</taxon>
        <taxon>Desulfobulbaceae</taxon>
        <taxon>Desulfurivibrio</taxon>
    </lineage>
</organism>
<comment type="caution">
    <text evidence="3">The sequence shown here is derived from an EMBL/GenBank/DDBJ whole genome shotgun (WGS) entry which is preliminary data.</text>
</comment>
<reference evidence="3" key="1">
    <citation type="journal article" date="2020" name="mSystems">
        <title>Genome- and Community-Level Interaction Insights into Carbon Utilization and Element Cycling Functions of Hydrothermarchaeota in Hydrothermal Sediment.</title>
        <authorList>
            <person name="Zhou Z."/>
            <person name="Liu Y."/>
            <person name="Xu W."/>
            <person name="Pan J."/>
            <person name="Luo Z.H."/>
            <person name="Li M."/>
        </authorList>
    </citation>
    <scope>NUCLEOTIDE SEQUENCE [LARGE SCALE GENOMIC DNA]</scope>
    <source>
        <strain evidence="3">SpSt-1224</strain>
    </source>
</reference>
<accession>A0A7C2X9W2</accession>
<gene>
    <name evidence="3" type="primary">phnD</name>
    <name evidence="3" type="ORF">ENN98_04145</name>
</gene>
<dbReference type="InterPro" id="IPR005770">
    <property type="entry name" value="PhnD"/>
</dbReference>
<proteinExistence type="inferred from homology"/>
<evidence type="ECO:0000256" key="2">
    <source>
        <dbReference type="ARBA" id="ARBA00022729"/>
    </source>
</evidence>
<protein>
    <submittedName>
        <fullName evidence="3">Phosphate/phosphite/phosphonate ABC transporter substrate-binding protein</fullName>
    </submittedName>
</protein>
<dbReference type="Pfam" id="PF12974">
    <property type="entry name" value="Phosphonate-bd"/>
    <property type="match status" value="1"/>
</dbReference>
<dbReference type="AlphaFoldDB" id="A0A7C2X9W2"/>
<name>A0A7C2X9W2_9BACT</name>